<keyword evidence="2" id="KW-0472">Membrane</keyword>
<sequence length="297" mass="31874">MKPQPATAAARSAAMVAGAHHPASASKVRLAAWITLGSFTIVLTAIEAMALRGQLDFGRHVLELHGAWLAIPPIALEGGTLVAATLTLWAVLSGDSAALPRLITATFIAACVYASYQGAQHAGRSTLAAEYLAGASAIAYLMWHAILTRIRRTGLHEVGAIDAPLPRFRLLRWLIAFSETSTALKIAVRHNITSPEQALALAKQPATNTSRETNPDRPHGEELTVLATRRGGKRRAVEHAATILGSTEPTRIQQWLAARGINVDLSYVSRTLARLDTNMAREITAPEHQTDERATDV</sequence>
<dbReference type="OrthoDB" id="3405909at2"/>
<keyword evidence="4" id="KW-1185">Reference proteome</keyword>
<dbReference type="EMBL" id="VFOZ01000001">
    <property type="protein sequence ID" value="TQL96586.1"/>
    <property type="molecule type" value="Genomic_DNA"/>
</dbReference>
<accession>A0A543CHM6</accession>
<organism evidence="3 4">
    <name type="scientific">Actinoallomurus bryophytorum</name>
    <dbReference type="NCBI Taxonomy" id="1490222"/>
    <lineage>
        <taxon>Bacteria</taxon>
        <taxon>Bacillati</taxon>
        <taxon>Actinomycetota</taxon>
        <taxon>Actinomycetes</taxon>
        <taxon>Streptosporangiales</taxon>
        <taxon>Thermomonosporaceae</taxon>
        <taxon>Actinoallomurus</taxon>
    </lineage>
</organism>
<feature type="transmembrane region" description="Helical" evidence="2">
    <location>
        <begin position="30"/>
        <end position="50"/>
    </location>
</feature>
<feature type="transmembrane region" description="Helical" evidence="2">
    <location>
        <begin position="70"/>
        <end position="91"/>
    </location>
</feature>
<dbReference type="AlphaFoldDB" id="A0A543CHM6"/>
<name>A0A543CHM6_9ACTN</name>
<evidence type="ECO:0000313" key="4">
    <source>
        <dbReference type="Proteomes" id="UP000316096"/>
    </source>
</evidence>
<dbReference type="RefSeq" id="WP_141955424.1">
    <property type="nucleotide sequence ID" value="NZ_VFOZ01000001.1"/>
</dbReference>
<keyword evidence="2" id="KW-0812">Transmembrane</keyword>
<evidence type="ECO:0000313" key="3">
    <source>
        <dbReference type="EMBL" id="TQL96586.1"/>
    </source>
</evidence>
<evidence type="ECO:0000256" key="1">
    <source>
        <dbReference type="SAM" id="MobiDB-lite"/>
    </source>
</evidence>
<feature type="region of interest" description="Disordered" evidence="1">
    <location>
        <begin position="202"/>
        <end position="221"/>
    </location>
</feature>
<proteinExistence type="predicted"/>
<feature type="transmembrane region" description="Helical" evidence="2">
    <location>
        <begin position="128"/>
        <end position="147"/>
    </location>
</feature>
<keyword evidence="2" id="KW-1133">Transmembrane helix</keyword>
<dbReference type="Proteomes" id="UP000316096">
    <property type="component" value="Unassembled WGS sequence"/>
</dbReference>
<protein>
    <recommendedName>
        <fullName evidence="5">DUF2637 domain-containing protein</fullName>
    </recommendedName>
</protein>
<evidence type="ECO:0000256" key="2">
    <source>
        <dbReference type="SAM" id="Phobius"/>
    </source>
</evidence>
<gene>
    <name evidence="3" type="ORF">FB559_2125</name>
</gene>
<reference evidence="3 4" key="1">
    <citation type="submission" date="2019-06" db="EMBL/GenBank/DDBJ databases">
        <title>Sequencing the genomes of 1000 actinobacteria strains.</title>
        <authorList>
            <person name="Klenk H.-P."/>
        </authorList>
    </citation>
    <scope>NUCLEOTIDE SEQUENCE [LARGE SCALE GENOMIC DNA]</scope>
    <source>
        <strain evidence="3 4">DSM 102200</strain>
    </source>
</reference>
<comment type="caution">
    <text evidence="3">The sequence shown here is derived from an EMBL/GenBank/DDBJ whole genome shotgun (WGS) entry which is preliminary data.</text>
</comment>
<evidence type="ECO:0008006" key="5">
    <source>
        <dbReference type="Google" id="ProtNLM"/>
    </source>
</evidence>
<feature type="transmembrane region" description="Helical" evidence="2">
    <location>
        <begin position="98"/>
        <end position="116"/>
    </location>
</feature>